<accession>A0ABD3N4B8</accession>
<dbReference type="PANTHER" id="PTHR36933:SF1">
    <property type="entry name" value="SLL0788 PROTEIN"/>
    <property type="match status" value="1"/>
</dbReference>
<evidence type="ECO:0008006" key="5">
    <source>
        <dbReference type="Google" id="ProtNLM"/>
    </source>
</evidence>
<keyword evidence="2" id="KW-0732">Signal</keyword>
<evidence type="ECO:0000313" key="3">
    <source>
        <dbReference type="EMBL" id="KAL3770920.1"/>
    </source>
</evidence>
<feature type="region of interest" description="Disordered" evidence="1">
    <location>
        <begin position="19"/>
        <end position="124"/>
    </location>
</feature>
<dbReference type="Gene3D" id="1.20.1260.10">
    <property type="match status" value="2"/>
</dbReference>
<feature type="signal peptide" evidence="2">
    <location>
        <begin position="1"/>
        <end position="22"/>
    </location>
</feature>
<organism evidence="3 4">
    <name type="scientific">Discostella pseudostelligera</name>
    <dbReference type="NCBI Taxonomy" id="259834"/>
    <lineage>
        <taxon>Eukaryota</taxon>
        <taxon>Sar</taxon>
        <taxon>Stramenopiles</taxon>
        <taxon>Ochrophyta</taxon>
        <taxon>Bacillariophyta</taxon>
        <taxon>Coscinodiscophyceae</taxon>
        <taxon>Thalassiosirophycidae</taxon>
        <taxon>Stephanodiscales</taxon>
        <taxon>Stephanodiscaceae</taxon>
        <taxon>Discostella</taxon>
    </lineage>
</organism>
<keyword evidence="4" id="KW-1185">Reference proteome</keyword>
<sequence>MKCNISVAALLVGLAPSASVNADGGKQLRRSRKLYNDGTTDSKDDGRNYEADAGKAPTSVHHQLSMSMPGGIEGDIVGAHSKSDKSSGGTSSKSSKADGGKSGKVQVGSEAGYDDVDEPADVVHDDEDDNVDEIAATGDGYNHITDYCGASCGDDGLCTFTALVDLFASEFGFFHFEECPDAGNMPTITMEIGRTYRFIQTDISNYFHPLGFAFEPDGALANADEVDEAYLAYQLNGEDIGLDVYEPNFAHPIEEWATQGEYYVDVTLPEDFASTQDLFYFCHIHRYLGGRIKLTRNGELLQAAHLPIHNALPPPPSSYDQQCGTYGLVHEEAELGEMGDAWPHTMTADYRLPHSQCPHTFVCEDGKSTFASCLDAINCHMFSGMTTYEHHSEVALFLHQMIPHHQNAVNMAKSLLLNWSSSCSPEDLGGDDGACIMENIVRSIISGQNAQIQTMRQLLESYGWPEFDHCDVPMKGSSEEAEMVSDYDNFDNSRYNGEHSHEPVRRSLVGEDGICRGSCSSENGEEVCVFTMGVDLFASDLGGFYFEECGSDNIFPVIGVEVGKTYKFIQQDKSNYYHPLGFAYYPDGAHVDKDEVSEDNLTYKLNDEHVGLDGYEPLFFHSAAEWTSYGNFTVEINFDQDYDQDLFYFCHIHNRMSGRIKLLRNDIPVQEEHLPEITYSHPEPSDYDKSCGTYGLEPFQLPHPECPEAFVCDKSSEFAGCVEAMNCYMMVGMTTHADEGNDGDIALFNHQMIPHHVNAVNMAKALLKAGVLDCPSLAEETDDCTLEGILYDIVNNQNLQIQQMYGVLNSDMKDEANDCVVAVHSSQLRRR</sequence>
<feature type="chain" id="PRO_5044833549" description="DUF305 domain-containing protein" evidence="2">
    <location>
        <begin position="23"/>
        <end position="831"/>
    </location>
</feature>
<proteinExistence type="predicted"/>
<name>A0ABD3N4B8_9STRA</name>
<gene>
    <name evidence="3" type="ORF">ACHAWU_003229</name>
</gene>
<evidence type="ECO:0000256" key="2">
    <source>
        <dbReference type="SAM" id="SignalP"/>
    </source>
</evidence>
<dbReference type="EMBL" id="JALLBG020000034">
    <property type="protein sequence ID" value="KAL3770920.1"/>
    <property type="molecule type" value="Genomic_DNA"/>
</dbReference>
<dbReference type="Proteomes" id="UP001530293">
    <property type="component" value="Unassembled WGS sequence"/>
</dbReference>
<protein>
    <recommendedName>
        <fullName evidence="5">DUF305 domain-containing protein</fullName>
    </recommendedName>
</protein>
<dbReference type="AlphaFoldDB" id="A0ABD3N4B8"/>
<reference evidence="3 4" key="1">
    <citation type="submission" date="2024-10" db="EMBL/GenBank/DDBJ databases">
        <title>Updated reference genomes for cyclostephanoid diatoms.</title>
        <authorList>
            <person name="Roberts W.R."/>
            <person name="Alverson A.J."/>
        </authorList>
    </citation>
    <scope>NUCLEOTIDE SEQUENCE [LARGE SCALE GENOMIC DNA]</scope>
    <source>
        <strain evidence="3 4">AJA232-27</strain>
    </source>
</reference>
<evidence type="ECO:0000256" key="1">
    <source>
        <dbReference type="SAM" id="MobiDB-lite"/>
    </source>
</evidence>
<feature type="compositionally biased region" description="Acidic residues" evidence="1">
    <location>
        <begin position="112"/>
        <end position="124"/>
    </location>
</feature>
<dbReference type="PANTHER" id="PTHR36933">
    <property type="entry name" value="SLL0788 PROTEIN"/>
    <property type="match status" value="1"/>
</dbReference>
<evidence type="ECO:0000313" key="4">
    <source>
        <dbReference type="Proteomes" id="UP001530293"/>
    </source>
</evidence>
<dbReference type="InterPro" id="IPR012347">
    <property type="entry name" value="Ferritin-like"/>
</dbReference>
<comment type="caution">
    <text evidence="3">The sequence shown here is derived from an EMBL/GenBank/DDBJ whole genome shotgun (WGS) entry which is preliminary data.</text>
</comment>
<feature type="compositionally biased region" description="Basic and acidic residues" evidence="1">
    <location>
        <begin position="40"/>
        <end position="53"/>
    </location>
</feature>